<protein>
    <submittedName>
        <fullName evidence="1">Uncharacterized protein</fullName>
    </submittedName>
</protein>
<dbReference type="Proteomes" id="UP001180737">
    <property type="component" value="Unassembled WGS sequence"/>
</dbReference>
<sequence length="121" mass="13271">MTLASHRLGDAKAAVREFRRAAESCTAFKEGRRSYADVKVQRDSVHGDESVSLRLVEVVSYPDGVRIRVPHAVVVLREGTTVAMFHNFVRPNASDGKKPAVIPDELVTAQVKKIRAFGAAQ</sequence>
<organism evidence="1 2">
    <name type="scientific">Streptomyces gottesmaniae</name>
    <dbReference type="NCBI Taxonomy" id="3075518"/>
    <lineage>
        <taxon>Bacteria</taxon>
        <taxon>Bacillati</taxon>
        <taxon>Actinomycetota</taxon>
        <taxon>Actinomycetes</taxon>
        <taxon>Kitasatosporales</taxon>
        <taxon>Streptomycetaceae</taxon>
        <taxon>Streptomyces</taxon>
    </lineage>
</organism>
<evidence type="ECO:0000313" key="2">
    <source>
        <dbReference type="Proteomes" id="UP001180737"/>
    </source>
</evidence>
<proteinExistence type="predicted"/>
<evidence type="ECO:0000313" key="1">
    <source>
        <dbReference type="EMBL" id="MDT0571072.1"/>
    </source>
</evidence>
<keyword evidence="2" id="KW-1185">Reference proteome</keyword>
<reference evidence="1" key="1">
    <citation type="submission" date="2024-05" db="EMBL/GenBank/DDBJ databases">
        <title>30 novel species of actinomycetes from the DSMZ collection.</title>
        <authorList>
            <person name="Nouioui I."/>
        </authorList>
    </citation>
    <scope>NUCLEOTIDE SEQUENCE</scope>
    <source>
        <strain evidence="1">DSM 3412</strain>
    </source>
</reference>
<gene>
    <name evidence="1" type="ORF">RM704_27025</name>
</gene>
<dbReference type="EMBL" id="JAVRFJ010000026">
    <property type="protein sequence ID" value="MDT0571072.1"/>
    <property type="molecule type" value="Genomic_DNA"/>
</dbReference>
<name>A0ABU2Z3A9_9ACTN</name>
<dbReference type="RefSeq" id="WP_157856810.1">
    <property type="nucleotide sequence ID" value="NZ_JAVRFJ010000026.1"/>
</dbReference>
<comment type="caution">
    <text evidence="1">The sequence shown here is derived from an EMBL/GenBank/DDBJ whole genome shotgun (WGS) entry which is preliminary data.</text>
</comment>
<accession>A0ABU2Z3A9</accession>